<dbReference type="SUPFAM" id="SSF49464">
    <property type="entry name" value="Carboxypeptidase regulatory domain-like"/>
    <property type="match status" value="1"/>
</dbReference>
<proteinExistence type="inferred from homology"/>
<dbReference type="RefSeq" id="WP_136579514.1">
    <property type="nucleotide sequence ID" value="NZ_STFF01000007.1"/>
</dbReference>
<reference evidence="13 14" key="1">
    <citation type="submission" date="2019-04" db="EMBL/GenBank/DDBJ databases">
        <title>Niastella caeni sp. nov., isolated from activated sludge.</title>
        <authorList>
            <person name="Sheng M."/>
        </authorList>
    </citation>
    <scope>NUCLEOTIDE SEQUENCE [LARGE SCALE GENOMIC DNA]</scope>
    <source>
        <strain evidence="13 14">HX-2-15</strain>
    </source>
</reference>
<protein>
    <submittedName>
        <fullName evidence="13">TonB-dependent receptor</fullName>
    </submittedName>
</protein>
<evidence type="ECO:0000256" key="8">
    <source>
        <dbReference type="PROSITE-ProRule" id="PRU01360"/>
    </source>
</evidence>
<dbReference type="InterPro" id="IPR000531">
    <property type="entry name" value="Beta-barrel_TonB"/>
</dbReference>
<dbReference type="SUPFAM" id="SSF56935">
    <property type="entry name" value="Porins"/>
    <property type="match status" value="1"/>
</dbReference>
<evidence type="ECO:0000256" key="1">
    <source>
        <dbReference type="ARBA" id="ARBA00004571"/>
    </source>
</evidence>
<keyword evidence="5 9" id="KW-0798">TonB box</keyword>
<dbReference type="InterPro" id="IPR037066">
    <property type="entry name" value="Plug_dom_sf"/>
</dbReference>
<keyword evidence="13" id="KW-0675">Receptor</keyword>
<dbReference type="PROSITE" id="PS52016">
    <property type="entry name" value="TONB_DEPENDENT_REC_3"/>
    <property type="match status" value="1"/>
</dbReference>
<dbReference type="Pfam" id="PF00593">
    <property type="entry name" value="TonB_dep_Rec_b-barrel"/>
    <property type="match status" value="1"/>
</dbReference>
<evidence type="ECO:0000259" key="11">
    <source>
        <dbReference type="Pfam" id="PF00593"/>
    </source>
</evidence>
<dbReference type="InterPro" id="IPR039426">
    <property type="entry name" value="TonB-dep_rcpt-like"/>
</dbReference>
<accession>A0A4S8HJS9</accession>
<dbReference type="GO" id="GO:0009279">
    <property type="term" value="C:cell outer membrane"/>
    <property type="evidence" value="ECO:0007669"/>
    <property type="project" value="UniProtKB-SubCell"/>
</dbReference>
<evidence type="ECO:0000256" key="10">
    <source>
        <dbReference type="SAM" id="MobiDB-lite"/>
    </source>
</evidence>
<keyword evidence="14" id="KW-1185">Reference proteome</keyword>
<dbReference type="NCBIfam" id="TIGR04057">
    <property type="entry name" value="SusC_RagA_signa"/>
    <property type="match status" value="1"/>
</dbReference>
<keyword evidence="4 8" id="KW-0812">Transmembrane</keyword>
<evidence type="ECO:0000256" key="5">
    <source>
        <dbReference type="ARBA" id="ARBA00023077"/>
    </source>
</evidence>
<evidence type="ECO:0000256" key="4">
    <source>
        <dbReference type="ARBA" id="ARBA00022692"/>
    </source>
</evidence>
<dbReference type="InterPro" id="IPR012910">
    <property type="entry name" value="Plug_dom"/>
</dbReference>
<feature type="domain" description="TonB-dependent receptor-like beta-barrel" evidence="11">
    <location>
        <begin position="504"/>
        <end position="1121"/>
    </location>
</feature>
<evidence type="ECO:0000256" key="2">
    <source>
        <dbReference type="ARBA" id="ARBA00022448"/>
    </source>
</evidence>
<keyword evidence="3 8" id="KW-1134">Transmembrane beta strand</keyword>
<dbReference type="OrthoDB" id="9768177at2"/>
<feature type="domain" description="TonB-dependent receptor plug" evidence="12">
    <location>
        <begin position="236"/>
        <end position="340"/>
    </location>
</feature>
<keyword evidence="2 8" id="KW-0813">Transport</keyword>
<feature type="region of interest" description="Disordered" evidence="10">
    <location>
        <begin position="954"/>
        <end position="984"/>
    </location>
</feature>
<evidence type="ECO:0000259" key="12">
    <source>
        <dbReference type="Pfam" id="PF07715"/>
    </source>
</evidence>
<evidence type="ECO:0000256" key="6">
    <source>
        <dbReference type="ARBA" id="ARBA00023136"/>
    </source>
</evidence>
<dbReference type="Pfam" id="PF13715">
    <property type="entry name" value="CarbopepD_reg_2"/>
    <property type="match status" value="1"/>
</dbReference>
<comment type="subcellular location">
    <subcellularLocation>
        <location evidence="1 8">Cell outer membrane</location>
        <topology evidence="1 8">Multi-pass membrane protein</topology>
    </subcellularLocation>
</comment>
<keyword evidence="6 8" id="KW-0472">Membrane</keyword>
<dbReference type="Proteomes" id="UP000306918">
    <property type="component" value="Unassembled WGS sequence"/>
</dbReference>
<gene>
    <name evidence="13" type="ORF">FAM09_23030</name>
</gene>
<evidence type="ECO:0000313" key="13">
    <source>
        <dbReference type="EMBL" id="THU34871.1"/>
    </source>
</evidence>
<dbReference type="FunFam" id="2.170.130.10:FF:000008">
    <property type="entry name" value="SusC/RagA family TonB-linked outer membrane protein"/>
    <property type="match status" value="1"/>
</dbReference>
<dbReference type="Gene3D" id="2.60.40.1120">
    <property type="entry name" value="Carboxypeptidase-like, regulatory domain"/>
    <property type="match status" value="1"/>
</dbReference>
<organism evidence="13 14">
    <name type="scientific">Niastella caeni</name>
    <dbReference type="NCBI Taxonomy" id="2569763"/>
    <lineage>
        <taxon>Bacteria</taxon>
        <taxon>Pseudomonadati</taxon>
        <taxon>Bacteroidota</taxon>
        <taxon>Chitinophagia</taxon>
        <taxon>Chitinophagales</taxon>
        <taxon>Chitinophagaceae</taxon>
        <taxon>Niastella</taxon>
    </lineage>
</organism>
<dbReference type="EMBL" id="STFF01000007">
    <property type="protein sequence ID" value="THU34871.1"/>
    <property type="molecule type" value="Genomic_DNA"/>
</dbReference>
<comment type="caution">
    <text evidence="13">The sequence shown here is derived from an EMBL/GenBank/DDBJ whole genome shotgun (WGS) entry which is preliminary data.</text>
</comment>
<evidence type="ECO:0000256" key="3">
    <source>
        <dbReference type="ARBA" id="ARBA00022452"/>
    </source>
</evidence>
<name>A0A4S8HJS9_9BACT</name>
<dbReference type="InterPro" id="IPR023997">
    <property type="entry name" value="TonB-dep_OMP_SusC/RagA_CS"/>
</dbReference>
<dbReference type="InterPro" id="IPR036942">
    <property type="entry name" value="Beta-barrel_TonB_sf"/>
</dbReference>
<dbReference type="InterPro" id="IPR023996">
    <property type="entry name" value="TonB-dep_OMP_SusC/RagA"/>
</dbReference>
<dbReference type="Gene3D" id="2.40.170.20">
    <property type="entry name" value="TonB-dependent receptor, beta-barrel domain"/>
    <property type="match status" value="1"/>
</dbReference>
<dbReference type="InterPro" id="IPR008969">
    <property type="entry name" value="CarboxyPept-like_regulatory"/>
</dbReference>
<dbReference type="Pfam" id="PF07715">
    <property type="entry name" value="Plug"/>
    <property type="match status" value="1"/>
</dbReference>
<dbReference type="NCBIfam" id="TIGR04056">
    <property type="entry name" value="OMP_RagA_SusC"/>
    <property type="match status" value="1"/>
</dbReference>
<evidence type="ECO:0000256" key="7">
    <source>
        <dbReference type="ARBA" id="ARBA00023237"/>
    </source>
</evidence>
<comment type="similarity">
    <text evidence="8 9">Belongs to the TonB-dependent receptor family.</text>
</comment>
<evidence type="ECO:0000256" key="9">
    <source>
        <dbReference type="RuleBase" id="RU003357"/>
    </source>
</evidence>
<sequence length="1164" mass="128215">MKKVLVNQLIYRFMRIGLLPLLLITGFAGVMYARPVHGQEVLNQRINLVADNKEVKTVLSEISRLADIKFVYSAQRIPVRQKTSIVARNQRLGEVLEILLSPLNVLYFVSGNQIVLMRKGEAYNLGVFVNDDPRKSLFEEEIPARPITGKITNENGEPLSGVSVLVRGTSRGTSTNEKGVFVISAEVGETLEFSMVGYKPHAVKVGDENDITIRLQAEQTNMNEVIIVGYGTQRRSSLTGAIASVSNKTITSLPVPSVEQALQGRVAGLTVTNNGEPGTSPIVRIRGVSSINFASDPLYVIDGFPTGNLMHFDSRDIESVEVLKDASAAAIYGSRATNGVVLITTKKGKRNGKLQVNLDSYVGTQKAWNTIDLLNTQQYLQYERMLNGNAGINPPPRLESANFNQPIYAGATQTYAQTNTDWQDAYFKSGVLTQHNLSVGGGNDISRFYSSAGYFKQDGIAQGVYYERGNFRINSEHRISKLFSFGQNLFVSYSKNRYDNTSGNRTRLVNVIRQVPYIPVYDPTTNGGFRDAENSVDGADPTNPVMDALLLGDAHRRTLKLLGTAYVEVNLTNSLKFRSTFGVDHVGLSQHQFRPIFNSKGRGETQAKIDDVRTNMTTLLFTEQLTYDKTFGDHHLALTAVYEQQGTRAYGEQMIGYQSSNNFQTMFGATNVNAFSTQSENLLLSYAGRVNYEFAGKYLVSATIRRDGLSVWAPGNKFANFPSASIGWRLDQESFMRDVKQVSELKLRVGYGVTGLNGIGIFGKLPNSQLANDYPWQAVVSQNGAIYPFNNTMPSGGNASFYNAISNPDLEWEKTKQMNIGLDLGLLNNRITLSADYYRRKTDNLMLNVPTPGSFGFNNSGVLANVGSMENNGMDIQVAYNKKRGEFQWDVTGLISFIDNQVLKLNTPNATIDQGGDQDFGGGANMTRTVAGQPIQSFYGYVIEGIFQTQAEISSSPFQSDKTAPGDLKFRDISGPNGKPDGQITADDRTFLGNYLPDFSYSLNFNARYKNFDAAVFFQGVQGNKIFNASRIISEGMARLFGSGTAVLNAWTPANTNTNMPRAYAGDPNTNVRPSARWIENGSYLRLKNITVGYTIPDNVLKSITKGAVSSFRLYVGSQNLLTFTNYKGWDPEIGSKNTTLTNGIDYGQYPAARSFLVGLQVGF</sequence>
<keyword evidence="7 8" id="KW-0998">Cell outer membrane</keyword>
<evidence type="ECO:0000313" key="14">
    <source>
        <dbReference type="Proteomes" id="UP000306918"/>
    </source>
</evidence>
<dbReference type="Gene3D" id="2.170.130.10">
    <property type="entry name" value="TonB-dependent receptor, plug domain"/>
    <property type="match status" value="1"/>
</dbReference>
<dbReference type="AlphaFoldDB" id="A0A4S8HJS9"/>